<accession>A0ABY2S111</accession>
<feature type="domain" description="SnoaL-like" evidence="1">
    <location>
        <begin position="3"/>
        <end position="129"/>
    </location>
</feature>
<name>A0ABY2S111_9PSEU</name>
<dbReference type="CDD" id="cd00531">
    <property type="entry name" value="NTF2_like"/>
    <property type="match status" value="1"/>
</dbReference>
<evidence type="ECO:0000313" key="2">
    <source>
        <dbReference type="EMBL" id="TKG68367.1"/>
    </source>
</evidence>
<dbReference type="Proteomes" id="UP000309992">
    <property type="component" value="Unassembled WGS sequence"/>
</dbReference>
<dbReference type="SUPFAM" id="SSF54427">
    <property type="entry name" value="NTF2-like"/>
    <property type="match status" value="1"/>
</dbReference>
<organism evidence="2 3">
    <name type="scientific">Prauserella endophytica</name>
    <dbReference type="NCBI Taxonomy" id="1592324"/>
    <lineage>
        <taxon>Bacteria</taxon>
        <taxon>Bacillati</taxon>
        <taxon>Actinomycetota</taxon>
        <taxon>Actinomycetes</taxon>
        <taxon>Pseudonocardiales</taxon>
        <taxon>Pseudonocardiaceae</taxon>
        <taxon>Prauserella</taxon>
        <taxon>Prauserella coralliicola group</taxon>
    </lineage>
</organism>
<evidence type="ECO:0000259" key="1">
    <source>
        <dbReference type="Pfam" id="PF13577"/>
    </source>
</evidence>
<dbReference type="EMBL" id="SWMS01000012">
    <property type="protein sequence ID" value="TKG68367.1"/>
    <property type="molecule type" value="Genomic_DNA"/>
</dbReference>
<evidence type="ECO:0000313" key="3">
    <source>
        <dbReference type="Proteomes" id="UP000309992"/>
    </source>
</evidence>
<keyword evidence="3" id="KW-1185">Reference proteome</keyword>
<dbReference type="Gene3D" id="3.10.450.50">
    <property type="match status" value="1"/>
</dbReference>
<reference evidence="2 3" key="1">
    <citation type="journal article" date="2015" name="Antonie Van Leeuwenhoek">
        <title>Prauserella endophytica sp. nov., an endophytic actinobacterium isolated from Tamarix taklamakanensis.</title>
        <authorList>
            <person name="Liu J.M."/>
            <person name="Habden X."/>
            <person name="Guo L."/>
            <person name="Tuo L."/>
            <person name="Jiang Z.K."/>
            <person name="Liu S.W."/>
            <person name="Liu X.F."/>
            <person name="Chen L."/>
            <person name="Li R.F."/>
            <person name="Zhang Y.Q."/>
            <person name="Sun C.H."/>
        </authorList>
    </citation>
    <scope>NUCLEOTIDE SEQUENCE [LARGE SCALE GENOMIC DNA]</scope>
    <source>
        <strain evidence="2 3">CGMCC 4.7182</strain>
    </source>
</reference>
<dbReference type="Pfam" id="PF13577">
    <property type="entry name" value="SnoaL_4"/>
    <property type="match status" value="1"/>
</dbReference>
<gene>
    <name evidence="2" type="ORF">FCN18_21685</name>
</gene>
<proteinExistence type="predicted"/>
<sequence>MDIASLEEIKRVKYRYLRCVDLKRWDELEDALAPDATAQYGTPSGGGPLRFTGRDAIVDFLRNTLGHGIITVHSAGQPEIEIDGDTAEGTWSFEDTVLATEHNHTMIKGAAFYEDRYTRGADGAWRIQHTGYTRTYEYLVPLGDLPGFKLTANRWTGDAPSTSLTGR</sequence>
<protein>
    <submittedName>
        <fullName evidence="2">Nuclear transport factor 2 family protein</fullName>
    </submittedName>
</protein>
<dbReference type="RefSeq" id="WP_137095969.1">
    <property type="nucleotide sequence ID" value="NZ_SWMS01000012.1"/>
</dbReference>
<dbReference type="InterPro" id="IPR037401">
    <property type="entry name" value="SnoaL-like"/>
</dbReference>
<dbReference type="InterPro" id="IPR032710">
    <property type="entry name" value="NTF2-like_dom_sf"/>
</dbReference>
<comment type="caution">
    <text evidence="2">The sequence shown here is derived from an EMBL/GenBank/DDBJ whole genome shotgun (WGS) entry which is preliminary data.</text>
</comment>